<evidence type="ECO:0000259" key="2">
    <source>
        <dbReference type="Pfam" id="PF07790"/>
    </source>
</evidence>
<dbReference type="InterPro" id="IPR012859">
    <property type="entry name" value="Pilin_N_archaeal"/>
</dbReference>
<dbReference type="Pfam" id="PF07790">
    <property type="entry name" value="Pilin_N"/>
    <property type="match status" value="1"/>
</dbReference>
<evidence type="ECO:0000313" key="3">
    <source>
        <dbReference type="EMBL" id="ACM58835.1"/>
    </source>
</evidence>
<feature type="transmembrane region" description="Helical" evidence="1">
    <location>
        <begin position="7"/>
        <end position="32"/>
    </location>
</feature>
<gene>
    <name evidence="3" type="ordered locus">Hlac_3311</name>
</gene>
<dbReference type="eggNOG" id="arCOG02416">
    <property type="taxonomic scope" value="Archaea"/>
</dbReference>
<protein>
    <recommendedName>
        <fullName evidence="2">Archaeal Type IV pilin N-terminal domain-containing protein</fullName>
    </recommendedName>
</protein>
<evidence type="ECO:0000313" key="4">
    <source>
        <dbReference type="Proteomes" id="UP000000740"/>
    </source>
</evidence>
<feature type="domain" description="Archaeal Type IV pilin N-terminal" evidence="2">
    <location>
        <begin position="5"/>
        <end position="88"/>
    </location>
</feature>
<keyword evidence="1" id="KW-0812">Transmembrane</keyword>
<accession>B9LWJ4</accession>
<sequence length="194" mass="21231">MKNNRGVTPVVGVILIVAITILLASVIGVYTVGITDDVSERPTYSALELDFEEEPASQPDYKKFRWQIELTHTGGETVDADDIIVHLDHGDQRVTGNLNKSLTAGETVELVVVHNNQDSNTIPDDLDCGEVNVACRLAGNEGNFPDDDQIQLRMIHEPSNTILYEEMIGISGNYGIFNGDPSDIDITNETLTFA</sequence>
<dbReference type="KEGG" id="hla:Hlac_3311"/>
<dbReference type="GeneID" id="7402170"/>
<dbReference type="RefSeq" id="WP_012660051.1">
    <property type="nucleotide sequence ID" value="NC_012030.1"/>
</dbReference>
<dbReference type="InterPro" id="IPR013373">
    <property type="entry name" value="Flagellin/pilin_N_arc"/>
</dbReference>
<reference evidence="3 4" key="1">
    <citation type="journal article" date="2016" name="Stand. Genomic Sci.">
        <title>Complete genome sequence of the Antarctic Halorubrum lacusprofundi type strain ACAM 34.</title>
        <authorList>
            <person name="Anderson I.J."/>
            <person name="DasSarma P."/>
            <person name="Lucas S."/>
            <person name="Copeland A."/>
            <person name="Lapidus A."/>
            <person name="Del Rio T.G."/>
            <person name="Tice H."/>
            <person name="Dalin E."/>
            <person name="Bruce D.C."/>
            <person name="Goodwin L."/>
            <person name="Pitluck S."/>
            <person name="Sims D."/>
            <person name="Brettin T.S."/>
            <person name="Detter J.C."/>
            <person name="Han C.S."/>
            <person name="Larimer F."/>
            <person name="Hauser L."/>
            <person name="Land M."/>
            <person name="Ivanova N."/>
            <person name="Richardson P."/>
            <person name="Cavicchioli R."/>
            <person name="DasSarma S."/>
            <person name="Woese C.R."/>
            <person name="Kyrpides N.C."/>
        </authorList>
    </citation>
    <scope>NUCLEOTIDE SEQUENCE [LARGE SCALE GENOMIC DNA]</scope>
    <source>
        <strain evidence="4">ATCC 49239 / DSM 5036 / JCM 8891 / ACAM 34</strain>
    </source>
</reference>
<dbReference type="EMBL" id="CP001367">
    <property type="protein sequence ID" value="ACM58835.1"/>
    <property type="molecule type" value="Genomic_DNA"/>
</dbReference>
<keyword evidence="1" id="KW-1133">Transmembrane helix</keyword>
<keyword evidence="1" id="KW-0472">Membrane</keyword>
<geneLocation type="plasmid" evidence="3 4">
    <name>pHLAC01</name>
</geneLocation>
<keyword evidence="4" id="KW-1185">Reference proteome</keyword>
<dbReference type="NCBIfam" id="TIGR02537">
    <property type="entry name" value="arch_flag_Nterm"/>
    <property type="match status" value="1"/>
</dbReference>
<name>B9LWJ4_HALLT</name>
<dbReference type="HOGENOM" id="CLU_1329504_0_0_2"/>
<dbReference type="Proteomes" id="UP000000740">
    <property type="component" value="Plasmid pHLAC01"/>
</dbReference>
<organism evidence="3 4">
    <name type="scientific">Halorubrum lacusprofundi (strain ATCC 49239 / DSM 5036 / JCM 8891 / ACAM 34)</name>
    <dbReference type="NCBI Taxonomy" id="416348"/>
    <lineage>
        <taxon>Archaea</taxon>
        <taxon>Methanobacteriati</taxon>
        <taxon>Methanobacteriota</taxon>
        <taxon>Stenosarchaea group</taxon>
        <taxon>Halobacteria</taxon>
        <taxon>Halobacteriales</taxon>
        <taxon>Haloferacaceae</taxon>
        <taxon>Halorubrum</taxon>
    </lineage>
</organism>
<dbReference type="AlphaFoldDB" id="B9LWJ4"/>
<evidence type="ECO:0000256" key="1">
    <source>
        <dbReference type="SAM" id="Phobius"/>
    </source>
</evidence>
<keyword evidence="3" id="KW-0614">Plasmid</keyword>
<proteinExistence type="predicted"/>